<dbReference type="PROSITE" id="PS00675">
    <property type="entry name" value="SIGMA54_INTERACT_1"/>
    <property type="match status" value="1"/>
</dbReference>
<sequence length="1475" mass="168182">KLDIEQFSDRWVKSSAANKNDKQFVSEIKLNCESIASEFEEVNKSCEYFNYKKPEIFARFEVLQKDIEDVDVKLNLYHSFEAGLSNFFEMEWIVSRNKLSAIENYISKWEEENPNCGLIMVEKVKEWRDFLSLLKLCRGECFVKTHWNEFLSLLNLDKETTFDGLKLHHLVSKRQLIFANREAIKELNARSVGEMSVRETFNELDSFAATAVFELYDHKTSSDRNVKLIKSWRTVMNQISESILSLQSLKQSEFFSNEFADKRLQWEERLTSLDTIVSTLNSVQRKWTYLEPIYSKNQTQGFSDSSFLNASNNFQDITRIIESDTHIVRLLRISSLESKLRDIDSIFNTCQKKLNVFMEQSRNRFPRFYFLADDDLLLVLAGKVDISQTGLLKKLFNNSISKLKIVDNSVIAIESPEGEVVALNNKVSIESSEGATGVEQWLKSLEVEIKSSLKYLTFNALKSNFTFENASLELPSQTLGLLHFIVFTKRVEDAIKRNKMSEFQNELQRQLEVYTNRDLTNEDNIIKIKVKSLILDFIHYLSVVEELVSNNVENIEDWFWQKHLRYYHDSRNETVEVKMGNSVCIYSFEYLGTYGASKLVHTPLTDKCYLICMQAMSMGLGGNPYGPAGTGKTESIKALGQQLGRQVLVFNCDEAIDIKSILRILIGLIKCGFWGCFDEFNRLQIDVLSSLSSHIQSIQNALKNSMKSVTLFDENIEINSNCGIFVTLNPVGKQYKGRNRLPDNLKALFLPISMTIPDSAIISKVLLLSEGFDLSSSKEIGEKITSWFELCKFSMSQQKHYDWGLRAIKSCLLSSGRTLKTNKDMKQTLAVMTALRKQIKSKLVQQDEEKFEELIRDVFSDKLMLNSIDETADDSRSQVVEIFEKCNLVADETQVSKLFELDEQLKSRLGVVILGETGVGKTTLWKTLIEVKRVAENVTIMPIVINPKSVSRTQLLGFVDDDSREWVDGIFAARARDVSRDDSNNFFWIIFDGDIDPEWVEALNSVLDDNKVLTLPSGERIDFDSQKVNILFETNSLKFASPATISRLGVVSVGNIKTQHLVKSKFKEWEIDHSVDAVLKKISGIKSDLQISYSKTLLSRIKFAVAHNKNVDDVLNEKSNYKKIEPYKLGKLVVTSSVQRVIDLVSSLSDESLILIGDSGVGKHSILTETILKTGFVVAVNSYPKITARDITLKLRETCVLMNLGSQKVLKTSNGSKLIIYVRHVELIEADKWQSKYLLAFLTNLISYKGYYDEESLEWISVDNFQVIATCVSSEYVDSKLFSLLHIINVDLPESDELNAIFEQCCPDNEKWKSTFANGFSKVVNSLKDSNSKYDFLRIANKIIKLTCRHSEVNEESICHETYRNLKYVVDDTSTLERSLLSSFGTAVDKDNSYFCEAFGSKLSKRKKEEFCSFFHKALNIWINDTEINITKIGLIQECIDLFSEVCTFLSDSEQGVKGLILSASSGTGRMLATK</sequence>
<evidence type="ECO:0000256" key="10">
    <source>
        <dbReference type="ARBA" id="ARBA00023212"/>
    </source>
</evidence>
<reference evidence="13 14" key="1">
    <citation type="journal article" date="2018" name="Gigascience">
        <title>Genomes of trombidid mites reveal novel predicted allergens and laterally-transferred genes associated with secondary metabolism.</title>
        <authorList>
            <person name="Dong X."/>
            <person name="Chaisiri K."/>
            <person name="Xia D."/>
            <person name="Armstrong S.D."/>
            <person name="Fang Y."/>
            <person name="Donnelly M.J."/>
            <person name="Kadowaki T."/>
            <person name="McGarry J.W."/>
            <person name="Darby A.C."/>
            <person name="Makepeace B.L."/>
        </authorList>
    </citation>
    <scope>NUCLEOTIDE SEQUENCE [LARGE SCALE GENOMIC DNA]</scope>
    <source>
        <strain evidence="13">UoL-UT</strain>
    </source>
</reference>
<evidence type="ECO:0000256" key="8">
    <source>
        <dbReference type="ARBA" id="ARBA00023054"/>
    </source>
</evidence>
<organism evidence="13 14">
    <name type="scientific">Leptotrombidium deliense</name>
    <dbReference type="NCBI Taxonomy" id="299467"/>
    <lineage>
        <taxon>Eukaryota</taxon>
        <taxon>Metazoa</taxon>
        <taxon>Ecdysozoa</taxon>
        <taxon>Arthropoda</taxon>
        <taxon>Chelicerata</taxon>
        <taxon>Arachnida</taxon>
        <taxon>Acari</taxon>
        <taxon>Acariformes</taxon>
        <taxon>Trombidiformes</taxon>
        <taxon>Prostigmata</taxon>
        <taxon>Anystina</taxon>
        <taxon>Parasitengona</taxon>
        <taxon>Trombiculoidea</taxon>
        <taxon>Trombiculidae</taxon>
        <taxon>Leptotrombidium</taxon>
    </lineage>
</organism>
<dbReference type="Pfam" id="PF08393">
    <property type="entry name" value="DHC_N2"/>
    <property type="match status" value="1"/>
</dbReference>
<feature type="domain" description="Dynein heavy chain linker" evidence="11">
    <location>
        <begin position="62"/>
        <end position="458"/>
    </location>
</feature>
<evidence type="ECO:0000256" key="6">
    <source>
        <dbReference type="ARBA" id="ARBA00022741"/>
    </source>
</evidence>
<evidence type="ECO:0000259" key="11">
    <source>
        <dbReference type="Pfam" id="PF08393"/>
    </source>
</evidence>
<dbReference type="PANTHER" id="PTHR45703">
    <property type="entry name" value="DYNEIN HEAVY CHAIN"/>
    <property type="match status" value="1"/>
</dbReference>
<dbReference type="InterPro" id="IPR042222">
    <property type="entry name" value="Dynein_2_N"/>
</dbReference>
<dbReference type="Pfam" id="PF12774">
    <property type="entry name" value="AAA_6"/>
    <property type="match status" value="1"/>
</dbReference>
<keyword evidence="14" id="KW-1185">Reference proteome</keyword>
<gene>
    <name evidence="13" type="ORF">B4U80_08454</name>
</gene>
<dbReference type="GO" id="GO:0000235">
    <property type="term" value="C:astral microtubule"/>
    <property type="evidence" value="ECO:0007669"/>
    <property type="project" value="UniProtKB-ARBA"/>
</dbReference>
<feature type="non-terminal residue" evidence="13">
    <location>
        <position position="1475"/>
    </location>
</feature>
<proteinExistence type="predicted"/>
<dbReference type="InterPro" id="IPR013602">
    <property type="entry name" value="Dynein_heavy_linker"/>
</dbReference>
<comment type="subcellular location">
    <subcellularLocation>
        <location evidence="1">Cytoplasm</location>
        <location evidence="1">Cytoskeleton</location>
    </subcellularLocation>
</comment>
<dbReference type="OrthoDB" id="447173at2759"/>
<comment type="caution">
    <text evidence="13">The sequence shown here is derived from an EMBL/GenBank/DDBJ whole genome shotgun (WGS) entry which is preliminary data.</text>
</comment>
<evidence type="ECO:0000256" key="9">
    <source>
        <dbReference type="ARBA" id="ARBA00023175"/>
    </source>
</evidence>
<dbReference type="SUPFAM" id="SSF52540">
    <property type="entry name" value="P-loop containing nucleoside triphosphate hydrolases"/>
    <property type="match status" value="3"/>
</dbReference>
<dbReference type="STRING" id="299467.A0A443SAA5"/>
<feature type="domain" description="Dynein heavy chain hydrolytic ATP-binding dynein motor region" evidence="12">
    <location>
        <begin position="586"/>
        <end position="922"/>
    </location>
</feature>
<evidence type="ECO:0000256" key="3">
    <source>
        <dbReference type="ARBA" id="ARBA00022490"/>
    </source>
</evidence>
<dbReference type="Gene3D" id="3.40.50.300">
    <property type="entry name" value="P-loop containing nucleotide triphosphate hydrolases"/>
    <property type="match status" value="2"/>
</dbReference>
<dbReference type="InterPro" id="IPR043157">
    <property type="entry name" value="Dynein_AAA1S"/>
</dbReference>
<protein>
    <recommendedName>
        <fullName evidence="2">Dynein heavy chain, cytoplasmic</fullName>
    </recommendedName>
</protein>
<dbReference type="InterPro" id="IPR027417">
    <property type="entry name" value="P-loop_NTPase"/>
</dbReference>
<dbReference type="GO" id="GO:0030473">
    <property type="term" value="P:nuclear migration along microtubule"/>
    <property type="evidence" value="ECO:0007669"/>
    <property type="project" value="UniProtKB-ARBA"/>
</dbReference>
<feature type="non-terminal residue" evidence="13">
    <location>
        <position position="1"/>
    </location>
</feature>
<keyword evidence="4" id="KW-0493">Microtubule</keyword>
<evidence type="ECO:0000256" key="7">
    <source>
        <dbReference type="ARBA" id="ARBA00022840"/>
    </source>
</evidence>
<dbReference type="Gene3D" id="1.20.58.1120">
    <property type="match status" value="1"/>
</dbReference>
<name>A0A443SAA5_9ACAR</name>
<accession>A0A443SAA5</accession>
<dbReference type="Gene3D" id="1.10.8.710">
    <property type="match status" value="1"/>
</dbReference>
<dbReference type="FunFam" id="3.40.50.300:FF:000996">
    <property type="entry name" value="Cytoplasmic dynein heavy chain"/>
    <property type="match status" value="1"/>
</dbReference>
<dbReference type="Pfam" id="PF12775">
    <property type="entry name" value="AAA_7"/>
    <property type="match status" value="1"/>
</dbReference>
<keyword evidence="9" id="KW-0505">Motor protein</keyword>
<evidence type="ECO:0000313" key="13">
    <source>
        <dbReference type="EMBL" id="RWS24479.1"/>
    </source>
</evidence>
<dbReference type="InterPro" id="IPR042228">
    <property type="entry name" value="Dynein_linker_3"/>
</dbReference>
<evidence type="ECO:0000256" key="4">
    <source>
        <dbReference type="ARBA" id="ARBA00022701"/>
    </source>
</evidence>
<dbReference type="GO" id="GO:0005938">
    <property type="term" value="C:cell cortex"/>
    <property type="evidence" value="ECO:0007669"/>
    <property type="project" value="UniProtKB-ARBA"/>
</dbReference>
<dbReference type="EMBL" id="NCKV01004825">
    <property type="protein sequence ID" value="RWS24479.1"/>
    <property type="molecule type" value="Genomic_DNA"/>
</dbReference>
<dbReference type="Proteomes" id="UP000288716">
    <property type="component" value="Unassembled WGS sequence"/>
</dbReference>
<evidence type="ECO:0000256" key="1">
    <source>
        <dbReference type="ARBA" id="ARBA00004245"/>
    </source>
</evidence>
<keyword evidence="10" id="KW-0206">Cytoskeleton</keyword>
<evidence type="ECO:0000256" key="2">
    <source>
        <dbReference type="ARBA" id="ARBA00022197"/>
    </source>
</evidence>
<dbReference type="InterPro" id="IPR025662">
    <property type="entry name" value="Sigma_54_int_dom_ATP-bd_1"/>
</dbReference>
<dbReference type="VEuPathDB" id="VectorBase:LDEU007561"/>
<dbReference type="GO" id="GO:1902850">
    <property type="term" value="P:microtubule cytoskeleton organization involved in mitosis"/>
    <property type="evidence" value="ECO:0007669"/>
    <property type="project" value="UniProtKB-ARBA"/>
</dbReference>
<dbReference type="InterPro" id="IPR035699">
    <property type="entry name" value="AAA_6"/>
</dbReference>
<dbReference type="GO" id="GO:0008569">
    <property type="term" value="F:minus-end-directed microtubule motor activity"/>
    <property type="evidence" value="ECO:0007669"/>
    <property type="project" value="UniProtKB-ARBA"/>
</dbReference>
<evidence type="ECO:0000259" key="12">
    <source>
        <dbReference type="Pfam" id="PF12774"/>
    </source>
</evidence>
<dbReference type="Gene3D" id="3.20.180.20">
    <property type="entry name" value="Dynein heavy chain, N-terminal domain 2"/>
    <property type="match status" value="1"/>
</dbReference>
<keyword evidence="6" id="KW-0547">Nucleotide-binding</keyword>
<dbReference type="InterPro" id="IPR026983">
    <property type="entry name" value="DHC"/>
</dbReference>
<keyword evidence="8" id="KW-0175">Coiled coil</keyword>
<dbReference type="GO" id="GO:0045505">
    <property type="term" value="F:dynein intermediate chain binding"/>
    <property type="evidence" value="ECO:0007669"/>
    <property type="project" value="InterPro"/>
</dbReference>
<dbReference type="PANTHER" id="PTHR45703:SF22">
    <property type="entry name" value="DYNEIN CYTOPLASMIC 2 HEAVY CHAIN 1"/>
    <property type="match status" value="1"/>
</dbReference>
<dbReference type="GO" id="GO:0030286">
    <property type="term" value="C:dynein complex"/>
    <property type="evidence" value="ECO:0007669"/>
    <property type="project" value="InterPro"/>
</dbReference>
<dbReference type="Gene3D" id="1.20.140.100">
    <property type="entry name" value="Dynein heavy chain, N-terminal domain 2"/>
    <property type="match status" value="1"/>
</dbReference>
<dbReference type="GO" id="GO:0005524">
    <property type="term" value="F:ATP binding"/>
    <property type="evidence" value="ECO:0007669"/>
    <property type="project" value="UniProtKB-KW"/>
</dbReference>
<keyword evidence="3" id="KW-0963">Cytoplasm</keyword>
<keyword evidence="7" id="KW-0067">ATP-binding</keyword>
<evidence type="ECO:0000256" key="5">
    <source>
        <dbReference type="ARBA" id="ARBA00022737"/>
    </source>
</evidence>
<dbReference type="GO" id="GO:0051959">
    <property type="term" value="F:dynein light intermediate chain binding"/>
    <property type="evidence" value="ECO:0007669"/>
    <property type="project" value="InterPro"/>
</dbReference>
<evidence type="ECO:0000313" key="14">
    <source>
        <dbReference type="Proteomes" id="UP000288716"/>
    </source>
</evidence>
<dbReference type="GO" id="GO:0000070">
    <property type="term" value="P:mitotic sister chromatid segregation"/>
    <property type="evidence" value="ECO:0007669"/>
    <property type="project" value="UniProtKB-ARBA"/>
</dbReference>
<keyword evidence="5" id="KW-0677">Repeat</keyword>